<dbReference type="GO" id="GO:0004813">
    <property type="term" value="F:alanine-tRNA ligase activity"/>
    <property type="evidence" value="ECO:0007669"/>
    <property type="project" value="UniProtKB-UniRule"/>
</dbReference>
<dbReference type="AlphaFoldDB" id="A0A345ZBW6"/>
<dbReference type="EC" id="6.1.1.7" evidence="9"/>
<name>A0A345ZBW6_9BACT</name>
<gene>
    <name evidence="9" type="primary">alaS</name>
    <name evidence="12" type="ORF">C0J27_03480</name>
</gene>
<dbReference type="Gene3D" id="3.30.980.10">
    <property type="entry name" value="Threonyl-trna Synthetase, Chain A, domain 2"/>
    <property type="match status" value="1"/>
</dbReference>
<keyword evidence="8 9" id="KW-0030">Aminoacyl-tRNA synthetase</keyword>
<keyword evidence="6 9" id="KW-0694">RNA-binding</keyword>
<dbReference type="PANTHER" id="PTHR11777:SF9">
    <property type="entry name" value="ALANINE--TRNA LIGASE, CYTOPLASMIC"/>
    <property type="match status" value="1"/>
</dbReference>
<dbReference type="Gene3D" id="2.40.30.130">
    <property type="match status" value="1"/>
</dbReference>
<sequence>MNSHVIRQKFFEYFKKFHHEQVASSSLIPAQDPTILFTNAGMNQFKDVLLGKEKRSYNRAVTIQKCVRAGGKHNDLDNVGFTQRHLTFFEMMGNFSFGDYFKKEAIPFAWNFLTQDMALDPARLSVSVYLTDDEAYAIWRDDVKIPENKIFRLGADNFWQMGDVGPCGPCTEIFFDRGPEYGCGKADCNVPCGCDRFLEVWNVVFMQYDRQADGTDKLLQQTGIDTGMGLERLCVVTQNKESVFDIDIFQPCIKKIEELTGHKYHESTGIIKASFNVLLDHVRSTSLLIADGCAPSNDGRGYVIRKIIRRAALFAQKLTDKNIFPELAAVLIDEMKQIYPDLQESKDRVIAVLKIEIERFSENLNRGKSILQGYIEKNGLNKIVSGTQAFTLYDTYGFPLEVVQLVAADYGCTVDIDGFEEQMELQRQKSGKKMKQSEQDLALDSSIKTVFTGYGSTYETSTITALVCNNELVDSVKAGQTFSFTVEKTPFYVACGGQVDDKGTVTFGAYQTELLGLQKLNDAILITCIAPTTITLGDSVAMQVDEQARLFTMKNHTATHLLQAALQLILGKQVKQAGSVVNCEYLRFDFTYHAPLSLAQIQAVENLINQKIWDNIPVAIENTTLKDATSRGVIAFFGDKYNPDAVRAVMIPGFSAELCGGTHVRATGDIGLFKIVEETALAAGQRRIVAYTGGKALELMQQNFTIIKNLEQDLKVKSEAILQGVEKLQTRLKDLTREIKVLKTEQWKSLIPSWIEQTENMNGIAFGYLQLQGFAENIRDILTALQAKKPGLYFIVNDEQGSMTFVCSLAKEYVAQVTMKQLQALLQEQCGLKSGGSPVMIQGGGNVPTSCKQFIKNWLIKA</sequence>
<dbReference type="FunFam" id="3.30.980.10:FF:000004">
    <property type="entry name" value="Alanine--tRNA ligase, cytoplasmic"/>
    <property type="match status" value="1"/>
</dbReference>
<feature type="binding site" evidence="9">
    <location>
        <position position="556"/>
    </location>
    <ligand>
        <name>Zn(2+)</name>
        <dbReference type="ChEBI" id="CHEBI:29105"/>
    </ligand>
</feature>
<dbReference type="InterPro" id="IPR018163">
    <property type="entry name" value="Thr/Ala-tRNA-synth_IIc_edit"/>
</dbReference>
<dbReference type="InterPro" id="IPR018164">
    <property type="entry name" value="Ala-tRNA-synth_IIc_N"/>
</dbReference>
<evidence type="ECO:0000256" key="4">
    <source>
        <dbReference type="ARBA" id="ARBA00022741"/>
    </source>
</evidence>
<dbReference type="PANTHER" id="PTHR11777">
    <property type="entry name" value="ALANYL-TRNA SYNTHETASE"/>
    <property type="match status" value="1"/>
</dbReference>
<dbReference type="Pfam" id="PF07973">
    <property type="entry name" value="tRNA_SAD"/>
    <property type="match status" value="1"/>
</dbReference>
<dbReference type="Gene3D" id="3.30.930.10">
    <property type="entry name" value="Bira Bifunctional Protein, Domain 2"/>
    <property type="match status" value="1"/>
</dbReference>
<dbReference type="InterPro" id="IPR012947">
    <property type="entry name" value="tRNA_SAD"/>
</dbReference>
<comment type="subcellular location">
    <subcellularLocation>
        <location evidence="9">Cytoplasm</location>
    </subcellularLocation>
</comment>
<dbReference type="InterPro" id="IPR002318">
    <property type="entry name" value="Ala-tRNA-lgiase_IIc"/>
</dbReference>
<keyword evidence="10" id="KW-0175">Coiled coil</keyword>
<dbReference type="RefSeq" id="WP_115585798.1">
    <property type="nucleotide sequence ID" value="NZ_CP025544.1"/>
</dbReference>
<evidence type="ECO:0000256" key="7">
    <source>
        <dbReference type="ARBA" id="ARBA00022917"/>
    </source>
</evidence>
<dbReference type="InterPro" id="IPR009000">
    <property type="entry name" value="Transl_B-barrel_sf"/>
</dbReference>
<evidence type="ECO:0000256" key="9">
    <source>
        <dbReference type="HAMAP-Rule" id="MF_00036"/>
    </source>
</evidence>
<dbReference type="InterPro" id="IPR018165">
    <property type="entry name" value="Ala-tRNA-synth_IIc_core"/>
</dbReference>
<feature type="binding site" evidence="9">
    <location>
        <position position="663"/>
    </location>
    <ligand>
        <name>Zn(2+)</name>
        <dbReference type="ChEBI" id="CHEBI:29105"/>
    </ligand>
</feature>
<dbReference type="GO" id="GO:0005524">
    <property type="term" value="F:ATP binding"/>
    <property type="evidence" value="ECO:0007669"/>
    <property type="project" value="UniProtKB-UniRule"/>
</dbReference>
<dbReference type="Pfam" id="PF01411">
    <property type="entry name" value="tRNA-synt_2c"/>
    <property type="match status" value="1"/>
</dbReference>
<dbReference type="SMART" id="SM00863">
    <property type="entry name" value="tRNA_SAD"/>
    <property type="match status" value="1"/>
</dbReference>
<keyword evidence="9" id="KW-0963">Cytoplasm</keyword>
<keyword evidence="4 9" id="KW-0547">Nucleotide-binding</keyword>
<evidence type="ECO:0000256" key="8">
    <source>
        <dbReference type="ARBA" id="ARBA00023146"/>
    </source>
</evidence>
<evidence type="ECO:0000256" key="6">
    <source>
        <dbReference type="ARBA" id="ARBA00022884"/>
    </source>
</evidence>
<dbReference type="GO" id="GO:0000049">
    <property type="term" value="F:tRNA binding"/>
    <property type="evidence" value="ECO:0007669"/>
    <property type="project" value="UniProtKB-KW"/>
</dbReference>
<feature type="binding site" evidence="9">
    <location>
        <position position="659"/>
    </location>
    <ligand>
        <name>Zn(2+)</name>
        <dbReference type="ChEBI" id="CHEBI:29105"/>
    </ligand>
</feature>
<evidence type="ECO:0000313" key="13">
    <source>
        <dbReference type="Proteomes" id="UP000254834"/>
    </source>
</evidence>
<keyword evidence="5 9" id="KW-0067">ATP-binding</keyword>
<dbReference type="GO" id="GO:0006419">
    <property type="term" value="P:alanyl-tRNA aminoacylation"/>
    <property type="evidence" value="ECO:0007669"/>
    <property type="project" value="UniProtKB-UniRule"/>
</dbReference>
<evidence type="ECO:0000256" key="3">
    <source>
        <dbReference type="ARBA" id="ARBA00022598"/>
    </source>
</evidence>
<accession>A0A345ZBW6</accession>
<evidence type="ECO:0000256" key="2">
    <source>
        <dbReference type="ARBA" id="ARBA00022555"/>
    </source>
</evidence>
<keyword evidence="2 9" id="KW-0820">tRNA-binding</keyword>
<feature type="domain" description="Alanyl-transfer RNA synthetases family profile" evidence="11">
    <location>
        <begin position="1"/>
        <end position="702"/>
    </location>
</feature>
<dbReference type="SUPFAM" id="SSF55681">
    <property type="entry name" value="Class II aaRS and biotin synthetases"/>
    <property type="match status" value="1"/>
</dbReference>
<dbReference type="InterPro" id="IPR018162">
    <property type="entry name" value="Ala-tRNA-ligase_IIc_anticod-bd"/>
</dbReference>
<dbReference type="GO" id="GO:0002161">
    <property type="term" value="F:aminoacyl-tRNA deacylase activity"/>
    <property type="evidence" value="ECO:0007669"/>
    <property type="project" value="TreeGrafter"/>
</dbReference>
<dbReference type="KEGG" id="cdes:C0J27_03480"/>
<evidence type="ECO:0000256" key="1">
    <source>
        <dbReference type="ARBA" id="ARBA00008226"/>
    </source>
</evidence>
<dbReference type="SUPFAM" id="SSF50447">
    <property type="entry name" value="Translation proteins"/>
    <property type="match status" value="1"/>
</dbReference>
<dbReference type="SUPFAM" id="SSF55186">
    <property type="entry name" value="ThrRS/AlaRS common domain"/>
    <property type="match status" value="1"/>
</dbReference>
<dbReference type="InterPro" id="IPR045864">
    <property type="entry name" value="aa-tRNA-synth_II/BPL/LPL"/>
</dbReference>
<reference evidence="12 13" key="1">
    <citation type="submission" date="2017-12" db="EMBL/GenBank/DDBJ databases">
        <title>Chromulinavorax destructans is a abundant pathogen of dominant heterotrophic picoflagllates.</title>
        <authorList>
            <person name="Deeg C.M."/>
            <person name="Zimmer M."/>
            <person name="Suttle C.A."/>
        </authorList>
    </citation>
    <scope>NUCLEOTIDE SEQUENCE [LARGE SCALE GENOMIC DNA]</scope>
    <source>
        <strain evidence="12 13">SeV1</strain>
    </source>
</reference>
<comment type="similarity">
    <text evidence="1 9">Belongs to the class-II aminoacyl-tRNA synthetase family.</text>
</comment>
<dbReference type="InterPro" id="IPR023033">
    <property type="entry name" value="Ala_tRNA_ligase_euk/bac"/>
</dbReference>
<protein>
    <recommendedName>
        <fullName evidence="9">Alanine--tRNA ligase</fullName>
        <ecNumber evidence="9">6.1.1.7</ecNumber>
    </recommendedName>
    <alternativeName>
        <fullName evidence="9">Alanyl-tRNA synthetase</fullName>
        <shortName evidence="9">AlaRS</shortName>
    </alternativeName>
</protein>
<dbReference type="GO" id="GO:0005829">
    <property type="term" value="C:cytosol"/>
    <property type="evidence" value="ECO:0007669"/>
    <property type="project" value="TreeGrafter"/>
</dbReference>
<evidence type="ECO:0000313" key="12">
    <source>
        <dbReference type="EMBL" id="AXK60783.1"/>
    </source>
</evidence>
<comment type="catalytic activity">
    <reaction evidence="9">
        <text>tRNA(Ala) + L-alanine + ATP = L-alanyl-tRNA(Ala) + AMP + diphosphate</text>
        <dbReference type="Rhea" id="RHEA:12540"/>
        <dbReference type="Rhea" id="RHEA-COMP:9657"/>
        <dbReference type="Rhea" id="RHEA-COMP:9923"/>
        <dbReference type="ChEBI" id="CHEBI:30616"/>
        <dbReference type="ChEBI" id="CHEBI:33019"/>
        <dbReference type="ChEBI" id="CHEBI:57972"/>
        <dbReference type="ChEBI" id="CHEBI:78442"/>
        <dbReference type="ChEBI" id="CHEBI:78497"/>
        <dbReference type="ChEBI" id="CHEBI:456215"/>
        <dbReference type="EC" id="6.1.1.7"/>
    </reaction>
</comment>
<dbReference type="Proteomes" id="UP000254834">
    <property type="component" value="Chromosome"/>
</dbReference>
<dbReference type="Gene3D" id="3.30.54.20">
    <property type="match status" value="1"/>
</dbReference>
<dbReference type="OrthoDB" id="9803884at2"/>
<comment type="function">
    <text evidence="9">Catalyzes the attachment of alanine to tRNA(Ala) in a two-step reaction: alanine is first activated by ATP to form Ala-AMP and then transferred to the acceptor end of tRNA(Ala). Also edits incorrectly charged Ser-tRNA(Ala) and Gly-tRNA(Ala) via its editing domain.</text>
</comment>
<dbReference type="SUPFAM" id="SSF101353">
    <property type="entry name" value="Putative anticodon-binding domain of alanyl-tRNA synthetase (AlaRS)"/>
    <property type="match status" value="1"/>
</dbReference>
<dbReference type="EMBL" id="CP025544">
    <property type="protein sequence ID" value="AXK60783.1"/>
    <property type="molecule type" value="Genomic_DNA"/>
</dbReference>
<dbReference type="PRINTS" id="PR00980">
    <property type="entry name" value="TRNASYNTHALA"/>
</dbReference>
<keyword evidence="9" id="KW-0479">Metal-binding</keyword>
<evidence type="ECO:0000259" key="11">
    <source>
        <dbReference type="PROSITE" id="PS50860"/>
    </source>
</evidence>
<dbReference type="Gene3D" id="3.10.310.40">
    <property type="match status" value="1"/>
</dbReference>
<evidence type="ECO:0000256" key="5">
    <source>
        <dbReference type="ARBA" id="ARBA00022840"/>
    </source>
</evidence>
<dbReference type="PROSITE" id="PS50860">
    <property type="entry name" value="AA_TRNA_LIGASE_II_ALA"/>
    <property type="match status" value="1"/>
</dbReference>
<dbReference type="HAMAP" id="MF_00036_B">
    <property type="entry name" value="Ala_tRNA_synth_B"/>
    <property type="match status" value="1"/>
</dbReference>
<evidence type="ECO:0000256" key="10">
    <source>
        <dbReference type="SAM" id="Coils"/>
    </source>
</evidence>
<dbReference type="CDD" id="cd00673">
    <property type="entry name" value="AlaRS_core"/>
    <property type="match status" value="1"/>
</dbReference>
<proteinExistence type="inferred from homology"/>
<dbReference type="NCBIfam" id="TIGR00344">
    <property type="entry name" value="alaS"/>
    <property type="match status" value="1"/>
</dbReference>
<dbReference type="InterPro" id="IPR050058">
    <property type="entry name" value="Ala-tRNA_ligase"/>
</dbReference>
<keyword evidence="9" id="KW-0862">Zinc</keyword>
<dbReference type="Gene3D" id="6.10.250.550">
    <property type="match status" value="1"/>
</dbReference>
<organism evidence="12 13">
    <name type="scientific">Candidatus Chromulinivorax destructor</name>
    <dbReference type="NCBI Taxonomy" id="2066483"/>
    <lineage>
        <taxon>Bacteria</taxon>
        <taxon>Candidatus Babelota</taxon>
        <taxon>Candidatus Babeliae</taxon>
        <taxon>Candidatus Babeliales</taxon>
        <taxon>Candidatus Chromulinivoraceae</taxon>
        <taxon>Candidatus Chromulinivorax</taxon>
    </lineage>
</organism>
<feature type="coiled-coil region" evidence="10">
    <location>
        <begin position="718"/>
        <end position="745"/>
    </location>
</feature>
<comment type="domain">
    <text evidence="9">Consists of three domains; the N-terminal catalytic domain, the editing domain and the C-terminal C-Ala domain. The editing domain removes incorrectly charged amino acids, while the C-Ala domain, along with tRNA(Ala), serves as a bridge to cooperatively bring together the editing and aminoacylation centers thus stimulating deacylation of misacylated tRNAs.</text>
</comment>
<comment type="cofactor">
    <cofactor evidence="9">
        <name>Zn(2+)</name>
        <dbReference type="ChEBI" id="CHEBI:29105"/>
    </cofactor>
    <text evidence="9">Binds 1 zinc ion per subunit.</text>
</comment>
<keyword evidence="7 9" id="KW-0648">Protein biosynthesis</keyword>
<keyword evidence="13" id="KW-1185">Reference proteome</keyword>
<feature type="binding site" evidence="9">
    <location>
        <position position="560"/>
    </location>
    <ligand>
        <name>Zn(2+)</name>
        <dbReference type="ChEBI" id="CHEBI:29105"/>
    </ligand>
</feature>
<dbReference type="FunFam" id="3.30.930.10:FF:000004">
    <property type="entry name" value="Alanine--tRNA ligase"/>
    <property type="match status" value="1"/>
</dbReference>
<keyword evidence="3 9" id="KW-0436">Ligase</keyword>
<dbReference type="GO" id="GO:0008270">
    <property type="term" value="F:zinc ion binding"/>
    <property type="evidence" value="ECO:0007669"/>
    <property type="project" value="UniProtKB-UniRule"/>
</dbReference>